<evidence type="ECO:0000313" key="4">
    <source>
        <dbReference type="Proteomes" id="UP001281410"/>
    </source>
</evidence>
<gene>
    <name evidence="3" type="ORF">Dsin_024727</name>
</gene>
<keyword evidence="1" id="KW-1133">Transmembrane helix</keyword>
<dbReference type="AlphaFoldDB" id="A0AAD9ZUI0"/>
<evidence type="ECO:0000256" key="1">
    <source>
        <dbReference type="SAM" id="Phobius"/>
    </source>
</evidence>
<dbReference type="Proteomes" id="UP001281410">
    <property type="component" value="Unassembled WGS sequence"/>
</dbReference>
<dbReference type="InterPro" id="IPR012337">
    <property type="entry name" value="RNaseH-like_sf"/>
</dbReference>
<keyword evidence="4" id="KW-1185">Reference proteome</keyword>
<dbReference type="PANTHER" id="PTHR23272">
    <property type="entry name" value="BED FINGER-RELATED"/>
    <property type="match status" value="1"/>
</dbReference>
<comment type="caution">
    <text evidence="3">The sequence shown here is derived from an EMBL/GenBank/DDBJ whole genome shotgun (WGS) entry which is preliminary data.</text>
</comment>
<feature type="transmembrane region" description="Helical" evidence="1">
    <location>
        <begin position="12"/>
        <end position="32"/>
    </location>
</feature>
<keyword evidence="1" id="KW-0812">Transmembrane</keyword>
<name>A0AAD9ZUI0_9ROSI</name>
<protein>
    <recommendedName>
        <fullName evidence="2">HAT C-terminal dimerisation domain-containing protein</fullName>
    </recommendedName>
</protein>
<dbReference type="PANTHER" id="PTHR23272:SF179">
    <property type="entry name" value="ZINC FINGER BED DOMAIN-CONTAINING PROTEIN RICESLEEPER 2-LIKE ISOFORM X1"/>
    <property type="match status" value="1"/>
</dbReference>
<feature type="domain" description="HAT C-terminal dimerisation" evidence="2">
    <location>
        <begin position="98"/>
        <end position="145"/>
    </location>
</feature>
<keyword evidence="1" id="KW-0472">Membrane</keyword>
<sequence>MPRRNRPVWVPLQLCLGCIGYLYVFGHAFLYMSSQMTGSTLSSGIVLRTKLTFGSGADRTVWKCHFYYVKTLPYIDVNLLDLVRDVGVAPEPEGPAPVNKEKYPILAMIAKDILAIPISTVAFEFGFSAGSKFLSPHRRRLHSDTIVKTGHFEINSTSNSHFETNSPTGGLGQVQVWALKLPTLLLAAGLVFNIVTSVEIAEAKAILEGCQRVVNRSGVQSLVFVPRDCNRCLAGALYIPCSTVMLDNFPNWLSLTQG</sequence>
<accession>A0AAD9ZUI0</accession>
<dbReference type="InterPro" id="IPR008906">
    <property type="entry name" value="HATC_C_dom"/>
</dbReference>
<dbReference type="SUPFAM" id="SSF53098">
    <property type="entry name" value="Ribonuclease H-like"/>
    <property type="match status" value="1"/>
</dbReference>
<evidence type="ECO:0000313" key="3">
    <source>
        <dbReference type="EMBL" id="KAK3193417.1"/>
    </source>
</evidence>
<proteinExistence type="predicted"/>
<dbReference type="EMBL" id="JANJYJ010000008">
    <property type="protein sequence ID" value="KAK3193417.1"/>
    <property type="molecule type" value="Genomic_DNA"/>
</dbReference>
<dbReference type="GO" id="GO:0046983">
    <property type="term" value="F:protein dimerization activity"/>
    <property type="evidence" value="ECO:0007669"/>
    <property type="project" value="InterPro"/>
</dbReference>
<evidence type="ECO:0000259" key="2">
    <source>
        <dbReference type="Pfam" id="PF05699"/>
    </source>
</evidence>
<reference evidence="3" key="1">
    <citation type="journal article" date="2023" name="Plant J.">
        <title>Genome sequences and population genomics provide insights into the demographic history, inbreeding, and mutation load of two 'living fossil' tree species of Dipteronia.</title>
        <authorList>
            <person name="Feng Y."/>
            <person name="Comes H.P."/>
            <person name="Chen J."/>
            <person name="Zhu S."/>
            <person name="Lu R."/>
            <person name="Zhang X."/>
            <person name="Li P."/>
            <person name="Qiu J."/>
            <person name="Olsen K.M."/>
            <person name="Qiu Y."/>
        </authorList>
    </citation>
    <scope>NUCLEOTIDE SEQUENCE</scope>
    <source>
        <strain evidence="3">NBL</strain>
    </source>
</reference>
<organism evidence="3 4">
    <name type="scientific">Dipteronia sinensis</name>
    <dbReference type="NCBI Taxonomy" id="43782"/>
    <lineage>
        <taxon>Eukaryota</taxon>
        <taxon>Viridiplantae</taxon>
        <taxon>Streptophyta</taxon>
        <taxon>Embryophyta</taxon>
        <taxon>Tracheophyta</taxon>
        <taxon>Spermatophyta</taxon>
        <taxon>Magnoliopsida</taxon>
        <taxon>eudicotyledons</taxon>
        <taxon>Gunneridae</taxon>
        <taxon>Pentapetalae</taxon>
        <taxon>rosids</taxon>
        <taxon>malvids</taxon>
        <taxon>Sapindales</taxon>
        <taxon>Sapindaceae</taxon>
        <taxon>Hippocastanoideae</taxon>
        <taxon>Acereae</taxon>
        <taxon>Dipteronia</taxon>
    </lineage>
</organism>
<dbReference type="Pfam" id="PF05699">
    <property type="entry name" value="Dimer_Tnp_hAT"/>
    <property type="match status" value="1"/>
</dbReference>